<evidence type="ECO:0000313" key="2">
    <source>
        <dbReference type="Proteomes" id="UP000295662"/>
    </source>
</evidence>
<gene>
    <name evidence="1" type="ORF">EI77_02519</name>
</gene>
<protein>
    <recommendedName>
        <fullName evidence="3">FkbM family methyltransferase</fullName>
    </recommendedName>
</protein>
<proteinExistence type="predicted"/>
<sequence length="310" mass="34647">MIQFCINCLRKICGTLGSSDKIDQMLIETRIAAGFSRGAATAAVRRLDPANPRTWEFGAFSQHGEDGILDYLICGLVRSNRFFVEIAAADGLENCTAWLALAGKWSGVMVEGDEHLAALSRRTYQNRVWNVNVVNDFVTVENISEILGRSPYKDFDVLSLDIDSVDFHILKATLNLGYKPKIIAVEYNSVFGPEVAVTVPYKDVFNRWTEHETGIYYGASLGAWKLLLGRHGYRFITVDSSGTNAFFVDESCFKPGYLEAVQGTEFLNNATDINPTVAIRDGDGHIVRMLEPEWRRQINIISHLPLETIN</sequence>
<organism evidence="1 2">
    <name type="scientific">Prosthecobacter fusiformis</name>
    <dbReference type="NCBI Taxonomy" id="48464"/>
    <lineage>
        <taxon>Bacteria</taxon>
        <taxon>Pseudomonadati</taxon>
        <taxon>Verrucomicrobiota</taxon>
        <taxon>Verrucomicrobiia</taxon>
        <taxon>Verrucomicrobiales</taxon>
        <taxon>Verrucomicrobiaceae</taxon>
        <taxon>Prosthecobacter</taxon>
    </lineage>
</organism>
<comment type="caution">
    <text evidence="1">The sequence shown here is derived from an EMBL/GenBank/DDBJ whole genome shotgun (WGS) entry which is preliminary data.</text>
</comment>
<name>A0A4R7S2B5_9BACT</name>
<dbReference type="RefSeq" id="WP_208300342.1">
    <property type="nucleotide sequence ID" value="NZ_SOCA01000003.1"/>
</dbReference>
<dbReference type="Proteomes" id="UP000295662">
    <property type="component" value="Unassembled WGS sequence"/>
</dbReference>
<evidence type="ECO:0008006" key="3">
    <source>
        <dbReference type="Google" id="ProtNLM"/>
    </source>
</evidence>
<evidence type="ECO:0000313" key="1">
    <source>
        <dbReference type="EMBL" id="TDU71395.1"/>
    </source>
</evidence>
<keyword evidence="2" id="KW-1185">Reference proteome</keyword>
<accession>A0A4R7S2B5</accession>
<reference evidence="1 2" key="1">
    <citation type="submission" date="2019-03" db="EMBL/GenBank/DDBJ databases">
        <title>Genomic Encyclopedia of Archaeal and Bacterial Type Strains, Phase II (KMG-II): from individual species to whole genera.</title>
        <authorList>
            <person name="Goeker M."/>
        </authorList>
    </citation>
    <scope>NUCLEOTIDE SEQUENCE [LARGE SCALE GENOMIC DNA]</scope>
    <source>
        <strain evidence="1 2">ATCC 25309</strain>
    </source>
</reference>
<dbReference type="EMBL" id="SOCA01000003">
    <property type="protein sequence ID" value="TDU71395.1"/>
    <property type="molecule type" value="Genomic_DNA"/>
</dbReference>
<dbReference type="AlphaFoldDB" id="A0A4R7S2B5"/>